<comment type="similarity">
    <text evidence="1">Belongs to the universal stress protein A family.</text>
</comment>
<dbReference type="InterPro" id="IPR014729">
    <property type="entry name" value="Rossmann-like_a/b/a_fold"/>
</dbReference>
<gene>
    <name evidence="3" type="ORF">BKA05_002726</name>
</gene>
<evidence type="ECO:0000313" key="4">
    <source>
        <dbReference type="Proteomes" id="UP000537326"/>
    </source>
</evidence>
<name>A0A7Y9YFE1_9ACTN</name>
<organism evidence="3 4">
    <name type="scientific">Nocardioides marinus</name>
    <dbReference type="NCBI Taxonomy" id="374514"/>
    <lineage>
        <taxon>Bacteria</taxon>
        <taxon>Bacillati</taxon>
        <taxon>Actinomycetota</taxon>
        <taxon>Actinomycetes</taxon>
        <taxon>Propionibacteriales</taxon>
        <taxon>Nocardioidaceae</taxon>
        <taxon>Nocardioides</taxon>
    </lineage>
</organism>
<proteinExistence type="inferred from homology"/>
<dbReference type="Proteomes" id="UP000537326">
    <property type="component" value="Unassembled WGS sequence"/>
</dbReference>
<evidence type="ECO:0000259" key="2">
    <source>
        <dbReference type="Pfam" id="PF00582"/>
    </source>
</evidence>
<dbReference type="RefSeq" id="WP_179531936.1">
    <property type="nucleotide sequence ID" value="NZ_BAAAPP010000008.1"/>
</dbReference>
<sequence length="299" mass="30694">MTETMTPVPAGCVVVGVDGSEGADAALDWASEHARLTHRTLALVHGWDSVPSVWLDQVGADPVTLQAEIRAAAAEVVATAAQRVSERAPEVEVLPVVRHADARALLAGLAAHAEVTVVGSRGRGPISSLLLGSVSSAVAGHATGPVVVVRPGGPAPGEGQGVLVAVDGEEGCRPPLEAAYDAAAVRGLPLTVLHCTFDARIAAGGAVTAELRQQAEEEARLVVAEAVSGLAEKYPDVDVHVRTIFGHVESELLRVAHDADLVVVGNHRRNPVAAALLGSVSRTFLEHAHGAVMVVPEGD</sequence>
<feature type="domain" description="UspA" evidence="2">
    <location>
        <begin position="162"/>
        <end position="296"/>
    </location>
</feature>
<keyword evidence="4" id="KW-1185">Reference proteome</keyword>
<dbReference type="InterPro" id="IPR006015">
    <property type="entry name" value="Universal_stress_UspA"/>
</dbReference>
<protein>
    <submittedName>
        <fullName evidence="3">Nucleotide-binding universal stress UspA family protein</fullName>
    </submittedName>
</protein>
<dbReference type="EMBL" id="JACBZI010000001">
    <property type="protein sequence ID" value="NYI11211.1"/>
    <property type="molecule type" value="Genomic_DNA"/>
</dbReference>
<accession>A0A7Y9YFE1</accession>
<dbReference type="PANTHER" id="PTHR31964">
    <property type="entry name" value="ADENINE NUCLEOTIDE ALPHA HYDROLASES-LIKE SUPERFAMILY PROTEIN"/>
    <property type="match status" value="1"/>
</dbReference>
<dbReference type="InterPro" id="IPR006016">
    <property type="entry name" value="UspA"/>
</dbReference>
<dbReference type="SUPFAM" id="SSF52402">
    <property type="entry name" value="Adenine nucleotide alpha hydrolases-like"/>
    <property type="match status" value="2"/>
</dbReference>
<dbReference type="CDD" id="cd00293">
    <property type="entry name" value="USP-like"/>
    <property type="match status" value="1"/>
</dbReference>
<comment type="caution">
    <text evidence="3">The sequence shown here is derived from an EMBL/GenBank/DDBJ whole genome shotgun (WGS) entry which is preliminary data.</text>
</comment>
<dbReference type="PRINTS" id="PR01438">
    <property type="entry name" value="UNVRSLSTRESS"/>
</dbReference>
<reference evidence="3 4" key="1">
    <citation type="submission" date="2020-07" db="EMBL/GenBank/DDBJ databases">
        <title>Sequencing the genomes of 1000 actinobacteria strains.</title>
        <authorList>
            <person name="Klenk H.-P."/>
        </authorList>
    </citation>
    <scope>NUCLEOTIDE SEQUENCE [LARGE SCALE GENOMIC DNA]</scope>
    <source>
        <strain evidence="3 4">DSM 18248</strain>
    </source>
</reference>
<feature type="domain" description="UspA" evidence="2">
    <location>
        <begin position="13"/>
        <end position="150"/>
    </location>
</feature>
<dbReference type="PANTHER" id="PTHR31964:SF113">
    <property type="entry name" value="USPA DOMAIN-CONTAINING PROTEIN"/>
    <property type="match status" value="1"/>
</dbReference>
<dbReference type="Gene3D" id="3.40.50.620">
    <property type="entry name" value="HUPs"/>
    <property type="match status" value="2"/>
</dbReference>
<evidence type="ECO:0000313" key="3">
    <source>
        <dbReference type="EMBL" id="NYI11211.1"/>
    </source>
</evidence>
<dbReference type="AlphaFoldDB" id="A0A7Y9YFE1"/>
<evidence type="ECO:0000256" key="1">
    <source>
        <dbReference type="ARBA" id="ARBA00008791"/>
    </source>
</evidence>
<dbReference type="Pfam" id="PF00582">
    <property type="entry name" value="Usp"/>
    <property type="match status" value="2"/>
</dbReference>